<sequence>MTRRTLPAGLFGALMAFTGLTHQPFGGLPVMVEKAKADDSSKVGRAPSMPMARDPAVAVAEEYEAARRKGTREALELFIARHGDDPLAEQARAELKRLSR</sequence>
<organism evidence="1 2">
    <name type="scientific">Bradyrhizobium agreste</name>
    <dbReference type="NCBI Taxonomy" id="2751811"/>
    <lineage>
        <taxon>Bacteria</taxon>
        <taxon>Pseudomonadati</taxon>
        <taxon>Pseudomonadota</taxon>
        <taxon>Alphaproteobacteria</taxon>
        <taxon>Hyphomicrobiales</taxon>
        <taxon>Nitrobacteraceae</taxon>
        <taxon>Bradyrhizobium</taxon>
    </lineage>
</organism>
<dbReference type="EMBL" id="JACCHP010000042">
    <property type="protein sequence ID" value="MBH5403088.1"/>
    <property type="molecule type" value="Genomic_DNA"/>
</dbReference>
<accession>A0ABS0Q0X2</accession>
<dbReference type="RefSeq" id="WP_197964101.1">
    <property type="nucleotide sequence ID" value="NZ_JACCHP010000042.1"/>
</dbReference>
<gene>
    <name evidence="1" type="ORF">HZZ13_35635</name>
</gene>
<proteinExistence type="predicted"/>
<evidence type="ECO:0000313" key="1">
    <source>
        <dbReference type="EMBL" id="MBH5403088.1"/>
    </source>
</evidence>
<name>A0ABS0Q0X2_9BRAD</name>
<keyword evidence="2" id="KW-1185">Reference proteome</keyword>
<dbReference type="Proteomes" id="UP000807370">
    <property type="component" value="Unassembled WGS sequence"/>
</dbReference>
<comment type="caution">
    <text evidence="1">The sequence shown here is derived from an EMBL/GenBank/DDBJ whole genome shotgun (WGS) entry which is preliminary data.</text>
</comment>
<evidence type="ECO:0000313" key="2">
    <source>
        <dbReference type="Proteomes" id="UP000807370"/>
    </source>
</evidence>
<reference evidence="1 2" key="1">
    <citation type="submission" date="2020-07" db="EMBL/GenBank/DDBJ databases">
        <title>Bradyrhizobium diversity isolated from nodules of indigenous legumes of Western Australia.</title>
        <authorList>
            <person name="Klepa M.S."/>
        </authorList>
    </citation>
    <scope>NUCLEOTIDE SEQUENCE [LARGE SCALE GENOMIC DNA]</scope>
    <source>
        <strain evidence="1 2">CNPSo 4010</strain>
    </source>
</reference>
<protein>
    <recommendedName>
        <fullName evidence="3">DUF4148 domain-containing protein</fullName>
    </recommendedName>
</protein>
<evidence type="ECO:0008006" key="3">
    <source>
        <dbReference type="Google" id="ProtNLM"/>
    </source>
</evidence>